<evidence type="ECO:0000313" key="3">
    <source>
        <dbReference type="EMBL" id="AFT75370.1"/>
    </source>
</evidence>
<feature type="chain" id="PRO_5044343858" description="PEP-CTERM protein-sorting domain-containing protein" evidence="2">
    <location>
        <begin position="20"/>
        <end position="309"/>
    </location>
</feature>
<proteinExistence type="predicted"/>
<keyword evidence="2" id="KW-0732">Signal</keyword>
<sequence>MLKKTLSALALVTAFSAVAEPILLPGGVVVNNPAVPDNSNGLGNVNSSLEFIQWFEVTNPDDASQSAIVGLDQVNSTTYGSLFGTSSTATFGFDDLSLFGAGELTLGNGSGDLNCGSCELTLSFGGLGVDTANGGFNLDGSFVNIYVSDLASDFDLSALFANKDNGAAANATQMANLMGGSLWLSGTFDQLVYNADNNPYNVTYSGLAAGSLVAAVQVEPTTAGTGIANDNIVNDSLTSFGDFFNFDSFDALAFSLSSSFVDGGATNQINTISRQNSGDFSANMVSAPGSLAILGAGLLALARIRRSKK</sequence>
<name>A0AB33A0M4_ALTME</name>
<accession>A0AB33A0M4</accession>
<feature type="transmembrane region" description="Helical" evidence="1">
    <location>
        <begin position="280"/>
        <end position="302"/>
    </location>
</feature>
<dbReference type="RefSeq" id="WP_014977069.1">
    <property type="nucleotide sequence ID" value="NC_018678.1"/>
</dbReference>
<keyword evidence="1" id="KW-0472">Membrane</keyword>
<gene>
    <name evidence="3" type="ordered locus">AMEC673_13420</name>
</gene>
<dbReference type="AlphaFoldDB" id="A0AB33A0M4"/>
<keyword evidence="1" id="KW-1133">Transmembrane helix</keyword>
<keyword evidence="1" id="KW-0812">Transmembrane</keyword>
<evidence type="ECO:0000313" key="4">
    <source>
        <dbReference type="Proteomes" id="UP000006296"/>
    </source>
</evidence>
<dbReference type="EMBL" id="CP003844">
    <property type="protein sequence ID" value="AFT75370.1"/>
    <property type="molecule type" value="Genomic_DNA"/>
</dbReference>
<evidence type="ECO:0000256" key="1">
    <source>
        <dbReference type="SAM" id="Phobius"/>
    </source>
</evidence>
<dbReference type="Proteomes" id="UP000006296">
    <property type="component" value="Chromosome"/>
</dbReference>
<protein>
    <recommendedName>
        <fullName evidence="5">PEP-CTERM protein-sorting domain-containing protein</fullName>
    </recommendedName>
</protein>
<dbReference type="KEGG" id="amg:AMEC673_13420"/>
<feature type="signal peptide" evidence="2">
    <location>
        <begin position="1"/>
        <end position="19"/>
    </location>
</feature>
<reference evidence="4" key="1">
    <citation type="journal article" date="2012" name="Sci. Rep.">
        <title>Genomes of surface isolates of Alteromonas macleodii: the life of a widespread marine opportunistic copiotroph.</title>
        <authorList>
            <person name="Lopez-Perez M."/>
            <person name="Gonzaga A."/>
            <person name="Martin-Cuadrado A.B."/>
            <person name="Onyshchenko O."/>
            <person name="Ghavidel A."/>
            <person name="Ghai R."/>
            <person name="Rodriguez-Valera F."/>
        </authorList>
    </citation>
    <scope>NUCLEOTIDE SEQUENCE [LARGE SCALE GENOMIC DNA]</scope>
    <source>
        <strain evidence="4">English Channel 673</strain>
    </source>
</reference>
<evidence type="ECO:0008006" key="5">
    <source>
        <dbReference type="Google" id="ProtNLM"/>
    </source>
</evidence>
<organism evidence="3 4">
    <name type="scientific">Alteromonas macleodii (strain English Channel 673)</name>
    <dbReference type="NCBI Taxonomy" id="1004788"/>
    <lineage>
        <taxon>Bacteria</taxon>
        <taxon>Pseudomonadati</taxon>
        <taxon>Pseudomonadota</taxon>
        <taxon>Gammaproteobacteria</taxon>
        <taxon>Alteromonadales</taxon>
        <taxon>Alteromonadaceae</taxon>
        <taxon>Alteromonas/Salinimonas group</taxon>
        <taxon>Alteromonas</taxon>
    </lineage>
</organism>
<evidence type="ECO:0000256" key="2">
    <source>
        <dbReference type="SAM" id="SignalP"/>
    </source>
</evidence>